<gene>
    <name evidence="1" type="ORF">FNY66_14625</name>
</gene>
<dbReference type="OrthoDB" id="1551269at2"/>
<keyword evidence="2" id="KW-1185">Reference proteome</keyword>
<organism evidence="1 2">
    <name type="scientific">Mediterraneibacter catenae</name>
    <dbReference type="NCBI Taxonomy" id="2594882"/>
    <lineage>
        <taxon>Bacteria</taxon>
        <taxon>Bacillati</taxon>
        <taxon>Bacillota</taxon>
        <taxon>Clostridia</taxon>
        <taxon>Lachnospirales</taxon>
        <taxon>Lachnospiraceae</taxon>
        <taxon>Mediterraneibacter</taxon>
    </lineage>
</organism>
<dbReference type="AlphaFoldDB" id="A0A5M9HTC2"/>
<sequence>MKNSGRCPKCGSGQIARIPDNGRYANGNNIYLKSAVILADRIPLIKYICCECGYAEEWVESRGDLAKIEDKFRNSES</sequence>
<proteinExistence type="predicted"/>
<comment type="caution">
    <text evidence="1">The sequence shown here is derived from an EMBL/GenBank/DDBJ whole genome shotgun (WGS) entry which is preliminary data.</text>
</comment>
<dbReference type="Proteomes" id="UP000322025">
    <property type="component" value="Unassembled WGS sequence"/>
</dbReference>
<name>A0A5M9HTC2_9FIRM</name>
<dbReference type="RefSeq" id="WP_087152251.1">
    <property type="nucleotide sequence ID" value="NZ_VMSO01000035.1"/>
</dbReference>
<reference evidence="1" key="1">
    <citation type="submission" date="2019-07" db="EMBL/GenBank/DDBJ databases">
        <authorList>
            <person name="Wongkuna S."/>
            <person name="Scaria J."/>
        </authorList>
    </citation>
    <scope>NUCLEOTIDE SEQUENCE [LARGE SCALE GENOMIC DNA]</scope>
    <source>
        <strain evidence="1">SW178</strain>
    </source>
</reference>
<dbReference type="EMBL" id="VMSO01000035">
    <property type="protein sequence ID" value="KAA8500230.1"/>
    <property type="molecule type" value="Genomic_DNA"/>
</dbReference>
<evidence type="ECO:0000313" key="2">
    <source>
        <dbReference type="Proteomes" id="UP000322025"/>
    </source>
</evidence>
<protein>
    <submittedName>
        <fullName evidence="1">Uncharacterized protein</fullName>
    </submittedName>
</protein>
<evidence type="ECO:0000313" key="1">
    <source>
        <dbReference type="EMBL" id="KAA8500230.1"/>
    </source>
</evidence>
<accession>A0A5M9HTC2</accession>